<reference evidence="3" key="1">
    <citation type="submission" date="2017-06" db="EMBL/GenBank/DDBJ databases">
        <title>Whole genome sequence of Laribacter hongkongensis LHGZ1.</title>
        <authorList>
            <person name="Chen D."/>
            <person name="Wu H."/>
            <person name="Chen J."/>
        </authorList>
    </citation>
    <scope>NUCLEOTIDE SEQUENCE [LARGE SCALE GENOMIC DNA]</scope>
    <source>
        <strain evidence="3">LHGZ1</strain>
    </source>
</reference>
<dbReference type="InterPro" id="IPR050289">
    <property type="entry name" value="TorD/DmsD_chaperones"/>
</dbReference>
<dbReference type="EMBL" id="CP022115">
    <property type="protein sequence ID" value="ASJ25399.1"/>
    <property type="molecule type" value="Genomic_DNA"/>
</dbReference>
<evidence type="ECO:0000313" key="2">
    <source>
        <dbReference type="EMBL" id="ASJ25399.1"/>
    </source>
</evidence>
<dbReference type="AlphaFoldDB" id="A0A248LLM2"/>
<name>A0A248LLM2_9NEIS</name>
<evidence type="ECO:0000256" key="1">
    <source>
        <dbReference type="ARBA" id="ARBA00023186"/>
    </source>
</evidence>
<organism evidence="2 3">
    <name type="scientific">Laribacter hongkongensis</name>
    <dbReference type="NCBI Taxonomy" id="168471"/>
    <lineage>
        <taxon>Bacteria</taxon>
        <taxon>Pseudomonadati</taxon>
        <taxon>Pseudomonadota</taxon>
        <taxon>Betaproteobacteria</taxon>
        <taxon>Neisseriales</taxon>
        <taxon>Aquaspirillaceae</taxon>
        <taxon>Laribacter</taxon>
    </lineage>
</organism>
<gene>
    <name evidence="2" type="ORF">LHGZ1_2568</name>
</gene>
<accession>A0A248LLM2</accession>
<dbReference type="OrthoDB" id="3174863at2"/>
<dbReference type="Proteomes" id="UP000197424">
    <property type="component" value="Chromosome"/>
</dbReference>
<dbReference type="Pfam" id="PF02613">
    <property type="entry name" value="Nitrate_red_del"/>
    <property type="match status" value="1"/>
</dbReference>
<dbReference type="InterPro" id="IPR026269">
    <property type="entry name" value="DmsD-type"/>
</dbReference>
<dbReference type="RefSeq" id="WP_088861278.1">
    <property type="nucleotide sequence ID" value="NZ_CP022115.1"/>
</dbReference>
<sequence length="209" mass="22400">MPQTRLESVAPAFRILGALFYQSPAALRDTGLTGFLSSPDFPAGWPAGSPEQLEALRAGFASAQAPEHDAGLAREHQRLFVGPAALPAPPWGSVYLDEESVLFGDSTRALQAFAGRHGIALETGQREPLDHFGLVCWLVAHAAEAGDEAAVHELLCEHLLPWSGRFLSLFEEASAGTPFYQAAAGLARLTLDALQTGWPVSVAARRLYR</sequence>
<proteinExistence type="predicted"/>
<dbReference type="NCBIfam" id="NF008632">
    <property type="entry name" value="PRK11621.1"/>
    <property type="match status" value="1"/>
</dbReference>
<dbReference type="Gene3D" id="1.10.3480.10">
    <property type="entry name" value="TorD-like"/>
    <property type="match status" value="1"/>
</dbReference>
<evidence type="ECO:0000313" key="3">
    <source>
        <dbReference type="Proteomes" id="UP000197424"/>
    </source>
</evidence>
<keyword evidence="1" id="KW-0143">Chaperone</keyword>
<protein>
    <submittedName>
        <fullName evidence="2">Nitrate_red_del domain containing protein</fullName>
    </submittedName>
</protein>
<dbReference type="SUPFAM" id="SSF89155">
    <property type="entry name" value="TorD-like"/>
    <property type="match status" value="1"/>
</dbReference>
<dbReference type="PANTHER" id="PTHR34227:SF13">
    <property type="entry name" value="TAT PROOFREADING CHAPERONE DMSD-RELATED"/>
    <property type="match status" value="1"/>
</dbReference>
<dbReference type="InterPro" id="IPR020945">
    <property type="entry name" value="DMSO/NO3_reduct_chaperone"/>
</dbReference>
<dbReference type="InterPro" id="IPR036411">
    <property type="entry name" value="TorD-like_sf"/>
</dbReference>
<dbReference type="PANTHER" id="PTHR34227">
    <property type="entry name" value="CHAPERONE PROTEIN YCDY"/>
    <property type="match status" value="1"/>
</dbReference>
<dbReference type="PIRSF" id="PIRSF004690">
    <property type="entry name" value="DmsD"/>
    <property type="match status" value="1"/>
</dbReference>